<dbReference type="SUPFAM" id="SSF54534">
    <property type="entry name" value="FKBP-like"/>
    <property type="match status" value="1"/>
</dbReference>
<organism evidence="9 10">
    <name type="scientific">Bifidobacterium samirii</name>
    <dbReference type="NCBI Taxonomy" id="2306974"/>
    <lineage>
        <taxon>Bacteria</taxon>
        <taxon>Bacillati</taxon>
        <taxon>Actinomycetota</taxon>
        <taxon>Actinomycetes</taxon>
        <taxon>Bifidobacteriales</taxon>
        <taxon>Bifidobacteriaceae</taxon>
        <taxon>Bifidobacterium</taxon>
    </lineage>
</organism>
<dbReference type="InterPro" id="IPR046357">
    <property type="entry name" value="PPIase_dom_sf"/>
</dbReference>
<comment type="caution">
    <text evidence="9">The sequence shown here is derived from an EMBL/GenBank/DDBJ whole genome shotgun (WGS) entry which is preliminary data.</text>
</comment>
<name>A0A430FR16_9BIFI</name>
<feature type="domain" description="PPIase FKBP-type" evidence="8">
    <location>
        <begin position="230"/>
        <end position="315"/>
    </location>
</feature>
<keyword evidence="10" id="KW-1185">Reference proteome</keyword>
<gene>
    <name evidence="9" type="ORF">D2E24_1414</name>
</gene>
<dbReference type="Gene3D" id="3.10.50.40">
    <property type="match status" value="1"/>
</dbReference>
<accession>A0A430FR16</accession>
<keyword evidence="7" id="KW-0732">Signal</keyword>
<evidence type="ECO:0000256" key="5">
    <source>
        <dbReference type="PROSITE-ProRule" id="PRU00277"/>
    </source>
</evidence>
<feature type="signal peptide" evidence="7">
    <location>
        <begin position="1"/>
        <end position="30"/>
    </location>
</feature>
<evidence type="ECO:0000256" key="4">
    <source>
        <dbReference type="ARBA" id="ARBA00023235"/>
    </source>
</evidence>
<dbReference type="GO" id="GO:0003755">
    <property type="term" value="F:peptidyl-prolyl cis-trans isomerase activity"/>
    <property type="evidence" value="ECO:0007669"/>
    <property type="project" value="UniProtKB-UniRule"/>
</dbReference>
<dbReference type="PROSITE" id="PS50059">
    <property type="entry name" value="FKBP_PPIASE"/>
    <property type="match status" value="1"/>
</dbReference>
<evidence type="ECO:0000313" key="10">
    <source>
        <dbReference type="Proteomes" id="UP000287470"/>
    </source>
</evidence>
<keyword evidence="3 5" id="KW-0697">Rotamase</keyword>
<evidence type="ECO:0000256" key="7">
    <source>
        <dbReference type="SAM" id="SignalP"/>
    </source>
</evidence>
<dbReference type="EC" id="5.2.1.8" evidence="6"/>
<evidence type="ECO:0000256" key="1">
    <source>
        <dbReference type="ARBA" id="ARBA00000971"/>
    </source>
</evidence>
<comment type="catalytic activity">
    <reaction evidence="1 5 6">
        <text>[protein]-peptidylproline (omega=180) = [protein]-peptidylproline (omega=0)</text>
        <dbReference type="Rhea" id="RHEA:16237"/>
        <dbReference type="Rhea" id="RHEA-COMP:10747"/>
        <dbReference type="Rhea" id="RHEA-COMP:10748"/>
        <dbReference type="ChEBI" id="CHEBI:83833"/>
        <dbReference type="ChEBI" id="CHEBI:83834"/>
        <dbReference type="EC" id="5.2.1.8"/>
    </reaction>
</comment>
<evidence type="ECO:0000256" key="3">
    <source>
        <dbReference type="ARBA" id="ARBA00023110"/>
    </source>
</evidence>
<sequence length="315" mass="33024">MRIKFFSDRLAAPAAALCAAAMMLSLGACGETAASDDAGDKSSDNTTSQIAGVVAKGDPGSKPQISLNSTPMTVKDGAYAILQEGDGDVIEDDDRVCVQAIYVNVKDGSELASTWEDGVPDCSLSLADGNLVESYRDVIVGQKVNATIAWGINDENSSGTSYLSVLTFVSKSKDYTRATGEKVKDIPSDLPKVTLDKDGKPSIDMNGYKGSDKLVVQPLIQGDGATVAEDGTVKAHYTGWLLDGTQFDSSWDRGEASEFALDQVIKGWTQGLAGQKVGSQVLLVIPPDLGYGSTSTGSIPADSTLVFVVDILATY</sequence>
<dbReference type="Proteomes" id="UP000287470">
    <property type="component" value="Unassembled WGS sequence"/>
</dbReference>
<dbReference type="EMBL" id="QXGK01000014">
    <property type="protein sequence ID" value="RSX55279.1"/>
    <property type="molecule type" value="Genomic_DNA"/>
</dbReference>
<evidence type="ECO:0000259" key="8">
    <source>
        <dbReference type="PROSITE" id="PS50059"/>
    </source>
</evidence>
<evidence type="ECO:0000256" key="6">
    <source>
        <dbReference type="RuleBase" id="RU003915"/>
    </source>
</evidence>
<reference evidence="9 10" key="1">
    <citation type="submission" date="2018-09" db="EMBL/GenBank/DDBJ databases">
        <title>Characterization of the phylogenetic diversity of five novel species belonging to the genus Bifidobacterium.</title>
        <authorList>
            <person name="Lugli G.A."/>
            <person name="Duranti S."/>
            <person name="Milani C."/>
        </authorList>
    </citation>
    <scope>NUCLEOTIDE SEQUENCE [LARGE SCALE GENOMIC DNA]</scope>
    <source>
        <strain evidence="9 10">2033B</strain>
    </source>
</reference>
<dbReference type="AlphaFoldDB" id="A0A430FR16"/>
<dbReference type="PANTHER" id="PTHR43811:SF19">
    <property type="entry name" value="39 KDA FK506-BINDING NUCLEAR PROTEIN"/>
    <property type="match status" value="1"/>
</dbReference>
<comment type="similarity">
    <text evidence="2 6">Belongs to the FKBP-type PPIase family.</text>
</comment>
<dbReference type="PROSITE" id="PS51257">
    <property type="entry name" value="PROKAR_LIPOPROTEIN"/>
    <property type="match status" value="1"/>
</dbReference>
<dbReference type="PANTHER" id="PTHR43811">
    <property type="entry name" value="FKBP-TYPE PEPTIDYL-PROLYL CIS-TRANS ISOMERASE FKPA"/>
    <property type="match status" value="1"/>
</dbReference>
<protein>
    <recommendedName>
        <fullName evidence="6">Peptidyl-prolyl cis-trans isomerase</fullName>
        <ecNumber evidence="6">5.2.1.8</ecNumber>
    </recommendedName>
</protein>
<evidence type="ECO:0000256" key="2">
    <source>
        <dbReference type="ARBA" id="ARBA00006577"/>
    </source>
</evidence>
<proteinExistence type="inferred from homology"/>
<evidence type="ECO:0000313" key="9">
    <source>
        <dbReference type="EMBL" id="RSX55279.1"/>
    </source>
</evidence>
<feature type="chain" id="PRO_5039170494" description="Peptidyl-prolyl cis-trans isomerase" evidence="7">
    <location>
        <begin position="31"/>
        <end position="315"/>
    </location>
</feature>
<dbReference type="InterPro" id="IPR001179">
    <property type="entry name" value="PPIase_FKBP_dom"/>
</dbReference>
<dbReference type="RefSeq" id="WP_241222910.1">
    <property type="nucleotide sequence ID" value="NZ_QXGK01000014.1"/>
</dbReference>
<keyword evidence="4 5" id="KW-0413">Isomerase</keyword>
<dbReference type="Pfam" id="PF00254">
    <property type="entry name" value="FKBP_C"/>
    <property type="match status" value="1"/>
</dbReference>